<protein>
    <submittedName>
        <fullName evidence="1">Uncharacterized protein</fullName>
    </submittedName>
</protein>
<sequence>MRVRYSGNLHNRRHQ</sequence>
<organism evidence="1">
    <name type="scientific">Lepeophtheirus salmonis</name>
    <name type="common">Salmon louse</name>
    <name type="synonym">Caligus salmonis</name>
    <dbReference type="NCBI Taxonomy" id="72036"/>
    <lineage>
        <taxon>Eukaryota</taxon>
        <taxon>Metazoa</taxon>
        <taxon>Ecdysozoa</taxon>
        <taxon>Arthropoda</taxon>
        <taxon>Crustacea</taxon>
        <taxon>Multicrustacea</taxon>
        <taxon>Hexanauplia</taxon>
        <taxon>Copepoda</taxon>
        <taxon>Siphonostomatoida</taxon>
        <taxon>Caligidae</taxon>
        <taxon>Lepeophtheirus</taxon>
    </lineage>
</organism>
<name>A0A0K2T8R7_LEPSM</name>
<evidence type="ECO:0000313" key="1">
    <source>
        <dbReference type="EMBL" id="CDW22489.1"/>
    </source>
</evidence>
<dbReference type="EMBL" id="HACA01005128">
    <property type="protein sequence ID" value="CDW22489.1"/>
    <property type="molecule type" value="Transcribed_RNA"/>
</dbReference>
<accession>A0A0K2T8R7</accession>
<proteinExistence type="predicted"/>
<reference evidence="1" key="1">
    <citation type="submission" date="2014-05" db="EMBL/GenBank/DDBJ databases">
        <authorList>
            <person name="Chronopoulou M."/>
        </authorList>
    </citation>
    <scope>NUCLEOTIDE SEQUENCE</scope>
    <source>
        <tissue evidence="1">Whole organism</tissue>
    </source>
</reference>